<dbReference type="PANTHER" id="PTHR33281:SF19">
    <property type="entry name" value="VOLTAGE-DEPENDENT ANION CHANNEL-FORMING PROTEIN YNEE"/>
    <property type="match status" value="1"/>
</dbReference>
<dbReference type="AlphaFoldDB" id="A0A518HDJ1"/>
<dbReference type="KEGG" id="tpla:ElP_68870"/>
<reference evidence="11 12" key="1">
    <citation type="submission" date="2019-02" db="EMBL/GenBank/DDBJ databases">
        <title>Deep-cultivation of Planctomycetes and their phenomic and genomic characterization uncovers novel biology.</title>
        <authorList>
            <person name="Wiegand S."/>
            <person name="Jogler M."/>
            <person name="Boedeker C."/>
            <person name="Pinto D."/>
            <person name="Vollmers J."/>
            <person name="Rivas-Marin E."/>
            <person name="Kohn T."/>
            <person name="Peeters S.H."/>
            <person name="Heuer A."/>
            <person name="Rast P."/>
            <person name="Oberbeckmann S."/>
            <person name="Bunk B."/>
            <person name="Jeske O."/>
            <person name="Meyerdierks A."/>
            <person name="Storesund J.E."/>
            <person name="Kallscheuer N."/>
            <person name="Luecker S."/>
            <person name="Lage O.M."/>
            <person name="Pohl T."/>
            <person name="Merkel B.J."/>
            <person name="Hornburger P."/>
            <person name="Mueller R.-W."/>
            <person name="Bruemmer F."/>
            <person name="Labrenz M."/>
            <person name="Spormann A.M."/>
            <person name="Op den Camp H."/>
            <person name="Overmann J."/>
            <person name="Amann R."/>
            <person name="Jetten M.S.M."/>
            <person name="Mascher T."/>
            <person name="Medema M.H."/>
            <person name="Devos D.P."/>
            <person name="Kaster A.-K."/>
            <person name="Ovreas L."/>
            <person name="Rohde M."/>
            <person name="Galperin M.Y."/>
            <person name="Jogler C."/>
        </authorList>
    </citation>
    <scope>NUCLEOTIDE SEQUENCE [LARGE SCALE GENOMIC DNA]</scope>
    <source>
        <strain evidence="11 12">ElP</strain>
    </source>
</reference>
<name>A0A518HDJ1_9BACT</name>
<feature type="compositionally biased region" description="Basic and acidic residues" evidence="9">
    <location>
        <begin position="146"/>
        <end position="167"/>
    </location>
</feature>
<dbReference type="PANTHER" id="PTHR33281">
    <property type="entry name" value="UPF0187 PROTEIN YNEE"/>
    <property type="match status" value="1"/>
</dbReference>
<evidence type="ECO:0000256" key="2">
    <source>
        <dbReference type="ARBA" id="ARBA00022448"/>
    </source>
</evidence>
<dbReference type="GO" id="GO:0005254">
    <property type="term" value="F:chloride channel activity"/>
    <property type="evidence" value="ECO:0007669"/>
    <property type="project" value="InterPro"/>
</dbReference>
<keyword evidence="4 10" id="KW-0812">Transmembrane</keyword>
<feature type="region of interest" description="Disordered" evidence="9">
    <location>
        <begin position="146"/>
        <end position="173"/>
    </location>
</feature>
<keyword evidence="12" id="KW-1185">Reference proteome</keyword>
<dbReference type="InterPro" id="IPR044669">
    <property type="entry name" value="YneE/VCCN1/2-like"/>
</dbReference>
<keyword evidence="6" id="KW-0406">Ion transport</keyword>
<accession>A0A518HDJ1</accession>
<feature type="transmembrane region" description="Helical" evidence="10">
    <location>
        <begin position="21"/>
        <end position="45"/>
    </location>
</feature>
<evidence type="ECO:0000313" key="11">
    <source>
        <dbReference type="EMBL" id="QDV38927.1"/>
    </source>
</evidence>
<dbReference type="EMBL" id="CP036426">
    <property type="protein sequence ID" value="QDV38927.1"/>
    <property type="molecule type" value="Genomic_DNA"/>
</dbReference>
<keyword evidence="2" id="KW-0813">Transport</keyword>
<feature type="transmembrane region" description="Helical" evidence="10">
    <location>
        <begin position="253"/>
        <end position="271"/>
    </location>
</feature>
<organism evidence="11 12">
    <name type="scientific">Tautonia plasticadhaerens</name>
    <dbReference type="NCBI Taxonomy" id="2527974"/>
    <lineage>
        <taxon>Bacteria</taxon>
        <taxon>Pseudomonadati</taxon>
        <taxon>Planctomycetota</taxon>
        <taxon>Planctomycetia</taxon>
        <taxon>Isosphaerales</taxon>
        <taxon>Isosphaeraceae</taxon>
        <taxon>Tautonia</taxon>
    </lineage>
</organism>
<evidence type="ECO:0000256" key="8">
    <source>
        <dbReference type="ARBA" id="ARBA00034708"/>
    </source>
</evidence>
<protein>
    <submittedName>
        <fullName evidence="11">Bestrophin, RFP-TM, chloride channel</fullName>
    </submittedName>
</protein>
<evidence type="ECO:0000256" key="4">
    <source>
        <dbReference type="ARBA" id="ARBA00022692"/>
    </source>
</evidence>
<evidence type="ECO:0000256" key="9">
    <source>
        <dbReference type="SAM" id="MobiDB-lite"/>
    </source>
</evidence>
<keyword evidence="3" id="KW-1003">Cell membrane</keyword>
<feature type="transmembrane region" description="Helical" evidence="10">
    <location>
        <begin position="51"/>
        <end position="72"/>
    </location>
</feature>
<keyword evidence="7 10" id="KW-0472">Membrane</keyword>
<proteinExistence type="inferred from homology"/>
<dbReference type="Pfam" id="PF25539">
    <property type="entry name" value="Bestrophin_2"/>
    <property type="match status" value="1"/>
</dbReference>
<feature type="transmembrane region" description="Helical" evidence="10">
    <location>
        <begin position="228"/>
        <end position="247"/>
    </location>
</feature>
<evidence type="ECO:0000256" key="1">
    <source>
        <dbReference type="ARBA" id="ARBA00004651"/>
    </source>
</evidence>
<dbReference type="GO" id="GO:0005886">
    <property type="term" value="C:plasma membrane"/>
    <property type="evidence" value="ECO:0007669"/>
    <property type="project" value="UniProtKB-SubCell"/>
</dbReference>
<evidence type="ECO:0000256" key="10">
    <source>
        <dbReference type="SAM" id="Phobius"/>
    </source>
</evidence>
<gene>
    <name evidence="11" type="ORF">ElP_68870</name>
</gene>
<keyword evidence="5 10" id="KW-1133">Transmembrane helix</keyword>
<evidence type="ECO:0000313" key="12">
    <source>
        <dbReference type="Proteomes" id="UP000317835"/>
    </source>
</evidence>
<comment type="similarity">
    <text evidence="8">Belongs to the anion channel-forming bestrophin (TC 1.A.46) family.</text>
</comment>
<comment type="subcellular location">
    <subcellularLocation>
        <location evidence="1">Cell membrane</location>
        <topology evidence="1">Multi-pass membrane protein</topology>
    </subcellularLocation>
</comment>
<evidence type="ECO:0000256" key="5">
    <source>
        <dbReference type="ARBA" id="ARBA00022989"/>
    </source>
</evidence>
<dbReference type="Proteomes" id="UP000317835">
    <property type="component" value="Chromosome"/>
</dbReference>
<dbReference type="RefSeq" id="WP_197446576.1">
    <property type="nucleotide sequence ID" value="NZ_CP036426.1"/>
</dbReference>
<sequence>MITYDPNRDWLRDIRHLGSSWTLVRIARGVLLVGLYASALTALILRFDLEGGRSISGTFSLLGVILGIIMVFRTNTAYERWWEGRKQWGTLVNHSRTLALQLDSLLPPEALDDRSAFARLLGDFALALSGHLRGAVDPSILDRLRADHATDPDDPDPLRGGDGRPVPRAEPPSHVPTLVAGEIIARLQDLRRRGVLDGFDLLATRPHSHGLLDVVGACDRIRRTPIPFSYSVFIKSFILSYAAILPVGLVPEYGYLAVPLVMLIVFALLGLELMAEEIEEPFGLDCNDLPTDTLARSIAADVAGLLRCSSPRSRPAAPKAYSKVF</sequence>
<evidence type="ECO:0000256" key="3">
    <source>
        <dbReference type="ARBA" id="ARBA00022475"/>
    </source>
</evidence>
<evidence type="ECO:0000256" key="7">
    <source>
        <dbReference type="ARBA" id="ARBA00023136"/>
    </source>
</evidence>
<evidence type="ECO:0000256" key="6">
    <source>
        <dbReference type="ARBA" id="ARBA00023065"/>
    </source>
</evidence>